<dbReference type="Gene3D" id="3.40.462.20">
    <property type="match status" value="1"/>
</dbReference>
<dbReference type="Pfam" id="PF08031">
    <property type="entry name" value="BBE"/>
    <property type="match status" value="1"/>
</dbReference>
<keyword evidence="13" id="KW-0472">Membrane</keyword>
<reference evidence="15" key="1">
    <citation type="journal article" date="2023" name="Plant J.">
        <title>Genome sequences and population genomics provide insights into the demographic history, inbreeding, and mutation load of two 'living fossil' tree species of Dipteronia.</title>
        <authorList>
            <person name="Feng Y."/>
            <person name="Comes H.P."/>
            <person name="Chen J."/>
            <person name="Zhu S."/>
            <person name="Lu R."/>
            <person name="Zhang X."/>
            <person name="Li P."/>
            <person name="Qiu J."/>
            <person name="Olsen K.M."/>
            <person name="Qiu Y."/>
        </authorList>
    </citation>
    <scope>NUCLEOTIDE SEQUENCE</scope>
    <source>
        <strain evidence="15">KIB01</strain>
    </source>
</reference>
<evidence type="ECO:0000256" key="4">
    <source>
        <dbReference type="ARBA" id="ARBA00022512"/>
    </source>
</evidence>
<keyword evidence="13" id="KW-1133">Transmembrane helix</keyword>
<dbReference type="EMBL" id="JANJYI010000002">
    <property type="protein sequence ID" value="KAK2661412.1"/>
    <property type="molecule type" value="Genomic_DNA"/>
</dbReference>
<dbReference type="InterPro" id="IPR016166">
    <property type="entry name" value="FAD-bd_PCMH"/>
</dbReference>
<name>A0AAD9XLH8_9ROSI</name>
<comment type="similarity">
    <text evidence="3">Belongs to the oxygen-dependent FAD-linked oxidoreductase family.</text>
</comment>
<sequence>MIREFLAEWSSQPQTPIYTWLLHLSEDIKHTEEKKKQDRIYKMISVKISPTIYILSIFLLLSASLTTSFSIQNNFIKCLSTNSHVSIPSTTIFTPNNSSFATILVSRAENLRFTEPSVPKPVLLFTPLNESHVHAAVICSKKLGINIRFRSGGHDFEGLSYVSYIEKPFAVIDLANLRSISVDIDKETAWVQVGATLGEVYYSIAEKSKVHGFPAGFCPSVGVGGHITGGGYGSLLRKYGLAADNVVDALIVDANGRLLDRKSMGEDLFWAIRGGGGGSFAAILSWKIRLVAVPETVTVFTVTRNQDTKLLYRWQQVVDKLDDNLQIRVQMLNINSTVITTYSALFLGGADRLLQLLQVSFPELGLTRVDCIETSWIRSVLYFDNNPVNASLEILRRRRFSNRFYYKSKVDFVQEPIPEMALEELQKRLLEEENPVIVWTPYGGMMSRISESETPFPHRKGNIFKFNYFVGWLDGDDENEARHMNWVRSLYSYMTPYVSKSPRAAYVNYKDLDLGINQRGNTSLIQATSWGLKYFKGNFKRLVKVKTKVDPHNLFRHEQSIPTFGLKR</sequence>
<keyword evidence="10" id="KW-0560">Oxidoreductase</keyword>
<feature type="transmembrane region" description="Helical" evidence="13">
    <location>
        <begin position="52"/>
        <end position="71"/>
    </location>
</feature>
<keyword evidence="9" id="KW-0274">FAD</keyword>
<evidence type="ECO:0000256" key="7">
    <source>
        <dbReference type="ARBA" id="ARBA00022729"/>
    </source>
</evidence>
<evidence type="ECO:0000259" key="14">
    <source>
        <dbReference type="PROSITE" id="PS51387"/>
    </source>
</evidence>
<evidence type="ECO:0000256" key="10">
    <source>
        <dbReference type="ARBA" id="ARBA00023002"/>
    </source>
</evidence>
<dbReference type="PANTHER" id="PTHR32448">
    <property type="entry name" value="OS08G0158400 PROTEIN"/>
    <property type="match status" value="1"/>
</dbReference>
<dbReference type="GO" id="GO:0071949">
    <property type="term" value="F:FAD binding"/>
    <property type="evidence" value="ECO:0007669"/>
    <property type="project" value="InterPro"/>
</dbReference>
<keyword evidence="7" id="KW-0732">Signal</keyword>
<keyword evidence="13" id="KW-0812">Transmembrane</keyword>
<dbReference type="Gene3D" id="3.30.43.10">
    <property type="entry name" value="Uridine Diphospho-n-acetylenolpyruvylglucosamine Reductase, domain 2"/>
    <property type="match status" value="1"/>
</dbReference>
<dbReference type="Pfam" id="PF01565">
    <property type="entry name" value="FAD_binding_4"/>
    <property type="match status" value="1"/>
</dbReference>
<comment type="subcellular location">
    <subcellularLocation>
        <location evidence="2">Secreted</location>
        <location evidence="2">Cell wall</location>
    </subcellularLocation>
</comment>
<dbReference type="SUPFAM" id="SSF56176">
    <property type="entry name" value="FAD-binding/transporter-associated domain-like"/>
    <property type="match status" value="1"/>
</dbReference>
<dbReference type="PROSITE" id="PS51387">
    <property type="entry name" value="FAD_PCMH"/>
    <property type="match status" value="1"/>
</dbReference>
<keyword evidence="5" id="KW-0964">Secreted</keyword>
<evidence type="ECO:0000256" key="9">
    <source>
        <dbReference type="ARBA" id="ARBA00022827"/>
    </source>
</evidence>
<gene>
    <name evidence="15" type="ORF">Ddye_007945</name>
</gene>
<keyword evidence="6" id="KW-0285">Flavoprotein</keyword>
<keyword evidence="12" id="KW-0325">Glycoprotein</keyword>
<comment type="cofactor">
    <cofactor evidence="1">
        <name>FAD</name>
        <dbReference type="ChEBI" id="CHEBI:57692"/>
    </cofactor>
</comment>
<evidence type="ECO:0000256" key="2">
    <source>
        <dbReference type="ARBA" id="ARBA00004191"/>
    </source>
</evidence>
<dbReference type="FunFam" id="3.30.43.10:FF:000004">
    <property type="entry name" value="Berberine bridge enzyme-like 15"/>
    <property type="match status" value="1"/>
</dbReference>
<keyword evidence="4" id="KW-0134">Cell wall</keyword>
<keyword evidence="8" id="KW-0547">Nucleotide-binding</keyword>
<evidence type="ECO:0000256" key="3">
    <source>
        <dbReference type="ARBA" id="ARBA00005466"/>
    </source>
</evidence>
<dbReference type="Proteomes" id="UP001280121">
    <property type="component" value="Unassembled WGS sequence"/>
</dbReference>
<evidence type="ECO:0000256" key="8">
    <source>
        <dbReference type="ARBA" id="ARBA00022741"/>
    </source>
</evidence>
<dbReference type="GO" id="GO:0016491">
    <property type="term" value="F:oxidoreductase activity"/>
    <property type="evidence" value="ECO:0007669"/>
    <property type="project" value="UniProtKB-KW"/>
</dbReference>
<evidence type="ECO:0000256" key="5">
    <source>
        <dbReference type="ARBA" id="ARBA00022525"/>
    </source>
</evidence>
<dbReference type="InterPro" id="IPR016167">
    <property type="entry name" value="FAD-bd_PCMH_sub1"/>
</dbReference>
<dbReference type="InterPro" id="IPR036318">
    <property type="entry name" value="FAD-bd_PCMH-like_sf"/>
</dbReference>
<keyword evidence="11" id="KW-1015">Disulfide bond</keyword>
<evidence type="ECO:0000256" key="12">
    <source>
        <dbReference type="ARBA" id="ARBA00023180"/>
    </source>
</evidence>
<comment type="caution">
    <text evidence="15">The sequence shown here is derived from an EMBL/GenBank/DDBJ whole genome shotgun (WGS) entry which is preliminary data.</text>
</comment>
<evidence type="ECO:0000313" key="16">
    <source>
        <dbReference type="Proteomes" id="UP001280121"/>
    </source>
</evidence>
<evidence type="ECO:0000256" key="6">
    <source>
        <dbReference type="ARBA" id="ARBA00022630"/>
    </source>
</evidence>
<evidence type="ECO:0000256" key="1">
    <source>
        <dbReference type="ARBA" id="ARBA00001974"/>
    </source>
</evidence>
<organism evidence="15 16">
    <name type="scientific">Dipteronia dyeriana</name>
    <dbReference type="NCBI Taxonomy" id="168575"/>
    <lineage>
        <taxon>Eukaryota</taxon>
        <taxon>Viridiplantae</taxon>
        <taxon>Streptophyta</taxon>
        <taxon>Embryophyta</taxon>
        <taxon>Tracheophyta</taxon>
        <taxon>Spermatophyta</taxon>
        <taxon>Magnoliopsida</taxon>
        <taxon>eudicotyledons</taxon>
        <taxon>Gunneridae</taxon>
        <taxon>Pentapetalae</taxon>
        <taxon>rosids</taxon>
        <taxon>malvids</taxon>
        <taxon>Sapindales</taxon>
        <taxon>Sapindaceae</taxon>
        <taxon>Hippocastanoideae</taxon>
        <taxon>Acereae</taxon>
        <taxon>Dipteronia</taxon>
    </lineage>
</organism>
<dbReference type="InterPro" id="IPR016169">
    <property type="entry name" value="FAD-bd_PCMH_sub2"/>
</dbReference>
<dbReference type="InterPro" id="IPR006094">
    <property type="entry name" value="Oxid_FAD_bind_N"/>
</dbReference>
<proteinExistence type="inferred from homology"/>
<dbReference type="Gene3D" id="3.30.465.10">
    <property type="match status" value="1"/>
</dbReference>
<keyword evidence="16" id="KW-1185">Reference proteome</keyword>
<dbReference type="AlphaFoldDB" id="A0AAD9XLH8"/>
<protein>
    <recommendedName>
        <fullName evidence="14">FAD-binding PCMH-type domain-containing protein</fullName>
    </recommendedName>
</protein>
<evidence type="ECO:0000313" key="15">
    <source>
        <dbReference type="EMBL" id="KAK2661412.1"/>
    </source>
</evidence>
<evidence type="ECO:0000256" key="13">
    <source>
        <dbReference type="SAM" id="Phobius"/>
    </source>
</evidence>
<feature type="domain" description="FAD-binding PCMH-type" evidence="14">
    <location>
        <begin position="117"/>
        <end position="293"/>
    </location>
</feature>
<accession>A0AAD9XLH8</accession>
<evidence type="ECO:0000256" key="11">
    <source>
        <dbReference type="ARBA" id="ARBA00023157"/>
    </source>
</evidence>
<dbReference type="InterPro" id="IPR012951">
    <property type="entry name" value="BBE"/>
</dbReference>